<proteinExistence type="predicted"/>
<feature type="region of interest" description="Disordered" evidence="1">
    <location>
        <begin position="151"/>
        <end position="206"/>
    </location>
</feature>
<feature type="compositionally biased region" description="Acidic residues" evidence="1">
    <location>
        <begin position="183"/>
        <end position="193"/>
    </location>
</feature>
<feature type="compositionally biased region" description="Polar residues" evidence="1">
    <location>
        <begin position="197"/>
        <end position="206"/>
    </location>
</feature>
<evidence type="ECO:0000256" key="1">
    <source>
        <dbReference type="SAM" id="MobiDB-lite"/>
    </source>
</evidence>
<evidence type="ECO:0000313" key="3">
    <source>
        <dbReference type="Proteomes" id="UP000809789"/>
    </source>
</evidence>
<dbReference type="AlphaFoldDB" id="A0A8K0L7I5"/>
<gene>
    <name evidence="2" type="ORF">KVT40_001991</name>
</gene>
<reference evidence="2" key="1">
    <citation type="submission" date="2021-07" db="EMBL/GenBank/DDBJ databases">
        <title>Elsinoe batatas strain:CRI-CJ2 Genome sequencing and assembly.</title>
        <authorList>
            <person name="Huang L."/>
        </authorList>
    </citation>
    <scope>NUCLEOTIDE SEQUENCE</scope>
    <source>
        <strain evidence="2">CRI-CJ2</strain>
    </source>
</reference>
<evidence type="ECO:0000313" key="2">
    <source>
        <dbReference type="EMBL" id="KAG8630372.1"/>
    </source>
</evidence>
<comment type="caution">
    <text evidence="2">The sequence shown here is derived from an EMBL/GenBank/DDBJ whole genome shotgun (WGS) entry which is preliminary data.</text>
</comment>
<dbReference type="Proteomes" id="UP000809789">
    <property type="component" value="Unassembled WGS sequence"/>
</dbReference>
<accession>A0A8K0L7I5</accession>
<sequence length="315" mass="35445">MLRKVPVTTLLYQYLYPRPTSNDPNNFSNHLARNLIPEIRVETARFYGSLDSVEARYPGLNYTHVPHIRRLASFPHHARLFRAIKVLGITDCEVLDMARWEGTLWARERFEKDEGIRVLDTTGDDILDWVDPRTKKTAQIRATTTMTLTTVSAERHLPSPQSATHCDLEVQEPERMTESPAQMDDDSDGESDDSSSTQGATNATRSAMELSQQIMDVIRRHQRGEPVNLSADLEDWVEELCHDWTSSQARGTVAGSLTSVREDILTRISELQNHLPATLNLASALRMLAEERMRVPELEATVGAQASQVITQPAA</sequence>
<organism evidence="2 3">
    <name type="scientific">Elsinoe batatas</name>
    <dbReference type="NCBI Taxonomy" id="2601811"/>
    <lineage>
        <taxon>Eukaryota</taxon>
        <taxon>Fungi</taxon>
        <taxon>Dikarya</taxon>
        <taxon>Ascomycota</taxon>
        <taxon>Pezizomycotina</taxon>
        <taxon>Dothideomycetes</taxon>
        <taxon>Dothideomycetidae</taxon>
        <taxon>Myriangiales</taxon>
        <taxon>Elsinoaceae</taxon>
        <taxon>Elsinoe</taxon>
    </lineage>
</organism>
<protein>
    <submittedName>
        <fullName evidence="2">Uncharacterized protein</fullName>
    </submittedName>
</protein>
<keyword evidence="3" id="KW-1185">Reference proteome</keyword>
<name>A0A8K0L7I5_9PEZI</name>
<dbReference type="EMBL" id="JAESVG020000002">
    <property type="protein sequence ID" value="KAG8630372.1"/>
    <property type="molecule type" value="Genomic_DNA"/>
</dbReference>
<dbReference type="OrthoDB" id="4106209at2759"/>
<feature type="compositionally biased region" description="Basic and acidic residues" evidence="1">
    <location>
        <begin position="166"/>
        <end position="177"/>
    </location>
</feature>